<evidence type="ECO:0000256" key="7">
    <source>
        <dbReference type="ARBA" id="ARBA00022840"/>
    </source>
</evidence>
<dbReference type="InterPro" id="IPR001267">
    <property type="entry name" value="Thymidine_kinase"/>
</dbReference>
<dbReference type="InterPro" id="IPR027417">
    <property type="entry name" value="P-loop_NTPase"/>
</dbReference>
<dbReference type="AlphaFoldDB" id="A0A7G9S4A8"/>
<reference evidence="12 13" key="1">
    <citation type="submission" date="2020-08" db="EMBL/GenBank/DDBJ databases">
        <title>Genome sequence of Leucobacter denitrificans KACC 14055T.</title>
        <authorList>
            <person name="Hyun D.-W."/>
            <person name="Bae J.-W."/>
        </authorList>
    </citation>
    <scope>NUCLEOTIDE SEQUENCE [LARGE SCALE GENOMIC DNA]</scope>
    <source>
        <strain evidence="12 13">KACC 14055</strain>
    </source>
</reference>
<dbReference type="Gene3D" id="3.30.60.20">
    <property type="match status" value="1"/>
</dbReference>
<dbReference type="NCBIfam" id="NF003300">
    <property type="entry name" value="PRK04296.1-5"/>
    <property type="match status" value="1"/>
</dbReference>
<accession>A0A7G9S4A8</accession>
<evidence type="ECO:0000313" key="12">
    <source>
        <dbReference type="EMBL" id="QNN62683.1"/>
    </source>
</evidence>
<comment type="catalytic activity">
    <reaction evidence="10">
        <text>thymidine + ATP = dTMP + ADP + H(+)</text>
        <dbReference type="Rhea" id="RHEA:19129"/>
        <dbReference type="ChEBI" id="CHEBI:15378"/>
        <dbReference type="ChEBI" id="CHEBI:17748"/>
        <dbReference type="ChEBI" id="CHEBI:30616"/>
        <dbReference type="ChEBI" id="CHEBI:63528"/>
        <dbReference type="ChEBI" id="CHEBI:456216"/>
        <dbReference type="EC" id="2.7.1.21"/>
    </reaction>
</comment>
<keyword evidence="3 10" id="KW-0237">DNA synthesis</keyword>
<evidence type="ECO:0000256" key="8">
    <source>
        <dbReference type="PIRSR" id="PIRSR035805-1"/>
    </source>
</evidence>
<proteinExistence type="inferred from homology"/>
<protein>
    <recommendedName>
        <fullName evidence="2 10">Thymidine kinase</fullName>
        <ecNumber evidence="2 10">2.7.1.21</ecNumber>
    </recommendedName>
</protein>
<dbReference type="GO" id="GO:0004797">
    <property type="term" value="F:thymidine kinase activity"/>
    <property type="evidence" value="ECO:0007669"/>
    <property type="project" value="UniProtKB-EC"/>
</dbReference>
<evidence type="ECO:0000256" key="9">
    <source>
        <dbReference type="PIRSR" id="PIRSR035805-2"/>
    </source>
</evidence>
<dbReference type="PANTHER" id="PTHR11441:SF0">
    <property type="entry name" value="THYMIDINE KINASE, CYTOSOLIC"/>
    <property type="match status" value="1"/>
</dbReference>
<dbReference type="GO" id="GO:0046104">
    <property type="term" value="P:thymidine metabolic process"/>
    <property type="evidence" value="ECO:0007669"/>
    <property type="project" value="TreeGrafter"/>
</dbReference>
<evidence type="ECO:0000256" key="3">
    <source>
        <dbReference type="ARBA" id="ARBA00022634"/>
    </source>
</evidence>
<evidence type="ECO:0000256" key="1">
    <source>
        <dbReference type="ARBA" id="ARBA00007587"/>
    </source>
</evidence>
<name>A0A7G9S4A8_9MICO</name>
<gene>
    <name evidence="12" type="ORF">H9L06_10715</name>
</gene>
<dbReference type="SUPFAM" id="SSF52540">
    <property type="entry name" value="P-loop containing nucleoside triphosphate hydrolases"/>
    <property type="match status" value="1"/>
</dbReference>
<dbReference type="Pfam" id="PF00265">
    <property type="entry name" value="TK"/>
    <property type="match status" value="1"/>
</dbReference>
<dbReference type="Gene3D" id="3.40.50.300">
    <property type="entry name" value="P-loop containing nucleotide triphosphate hydrolases"/>
    <property type="match status" value="1"/>
</dbReference>
<keyword evidence="5 10" id="KW-0547">Nucleotide-binding</keyword>
<dbReference type="GO" id="GO:0005524">
    <property type="term" value="F:ATP binding"/>
    <property type="evidence" value="ECO:0007669"/>
    <property type="project" value="UniProtKB-KW"/>
</dbReference>
<evidence type="ECO:0000313" key="13">
    <source>
        <dbReference type="Proteomes" id="UP000515934"/>
    </source>
</evidence>
<evidence type="ECO:0000256" key="11">
    <source>
        <dbReference type="RuleBase" id="RU004165"/>
    </source>
</evidence>
<dbReference type="SUPFAM" id="SSF57716">
    <property type="entry name" value="Glucocorticoid receptor-like (DNA-binding domain)"/>
    <property type="match status" value="1"/>
</dbReference>
<evidence type="ECO:0000256" key="2">
    <source>
        <dbReference type="ARBA" id="ARBA00012118"/>
    </source>
</evidence>
<feature type="active site" description="Proton acceptor" evidence="8">
    <location>
        <position position="81"/>
    </location>
</feature>
<comment type="similarity">
    <text evidence="1 11">Belongs to the thymidine kinase family.</text>
</comment>
<dbReference type="PIRSF" id="PIRSF035805">
    <property type="entry name" value="TK_cell"/>
    <property type="match status" value="1"/>
</dbReference>
<evidence type="ECO:0000256" key="10">
    <source>
        <dbReference type="RuleBase" id="RU000544"/>
    </source>
</evidence>
<keyword evidence="13" id="KW-1185">Reference proteome</keyword>
<dbReference type="RefSeq" id="WP_187555152.1">
    <property type="nucleotide sequence ID" value="NZ_CP060716.1"/>
</dbReference>
<dbReference type="EMBL" id="CP060716">
    <property type="protein sequence ID" value="QNN62683.1"/>
    <property type="molecule type" value="Genomic_DNA"/>
</dbReference>
<evidence type="ECO:0000256" key="4">
    <source>
        <dbReference type="ARBA" id="ARBA00022679"/>
    </source>
</evidence>
<keyword evidence="7 10" id="KW-0067">ATP-binding</keyword>
<feature type="binding site" evidence="9">
    <location>
        <position position="171"/>
    </location>
    <ligand>
        <name>substrate</name>
    </ligand>
</feature>
<sequence>MAKLHFRYAAMNAGKSTALLQVAHNYDSLGKSVMIVKPVVDLKGGDRIVSRLGVEREVDYLWAAGVSLPVAETLDVILVDEAQFLTVEQADELLDVAVRVGVTVIAYGLRTDFRGDSFPGAARLLSIAHEIEEIRTLCRCGSKATMNLRKIDGVTVFDGNQVAIDDGSVVYESVCARCHARERDIGMRGATVRA</sequence>
<evidence type="ECO:0000256" key="5">
    <source>
        <dbReference type="ARBA" id="ARBA00022741"/>
    </source>
</evidence>
<dbReference type="EC" id="2.7.1.21" evidence="2 10"/>
<organism evidence="12 13">
    <name type="scientific">Leucobacter denitrificans</name>
    <dbReference type="NCBI Taxonomy" id="683042"/>
    <lineage>
        <taxon>Bacteria</taxon>
        <taxon>Bacillati</taxon>
        <taxon>Actinomycetota</taxon>
        <taxon>Actinomycetes</taxon>
        <taxon>Micrococcales</taxon>
        <taxon>Microbacteriaceae</taxon>
        <taxon>Leucobacter</taxon>
    </lineage>
</organism>
<dbReference type="GO" id="GO:0005829">
    <property type="term" value="C:cytosol"/>
    <property type="evidence" value="ECO:0007669"/>
    <property type="project" value="TreeGrafter"/>
</dbReference>
<evidence type="ECO:0000256" key="6">
    <source>
        <dbReference type="ARBA" id="ARBA00022777"/>
    </source>
</evidence>
<keyword evidence="4 10" id="KW-0808">Transferase</keyword>
<dbReference type="PANTHER" id="PTHR11441">
    <property type="entry name" value="THYMIDINE KINASE"/>
    <property type="match status" value="1"/>
</dbReference>
<dbReference type="Proteomes" id="UP000515934">
    <property type="component" value="Chromosome"/>
</dbReference>
<keyword evidence="6 10" id="KW-0418">Kinase</keyword>
<dbReference type="GO" id="GO:0071897">
    <property type="term" value="P:DNA biosynthetic process"/>
    <property type="evidence" value="ECO:0007669"/>
    <property type="project" value="UniProtKB-KW"/>
</dbReference>
<dbReference type="KEGG" id="ldn:H9L06_10715"/>